<sequence length="793" mass="85973">MVPVARSNSAYSYTFPSNTLNSWDGITISLSNQPGWLQVDQSGHRLYGTPSSHDLGQSNVLVTFTNARGATTQDVLSLQVVSAPAPKVTSPMISQIQVDPTWGPLYVNSSMRLVIGSQATFPFKTTPLPTLRLRNYGIRPNFAPTLGITPLPQTVQVQVDASDVIGYGGGVTDGFNVTVAAPQVAATHVVSPLLLASGSSETIALPKNIFSVEGQQVDVQAMLTGAPNQPIINVTLSASPDGQLPPPSWISFDQGGWELTCFPAKSDSYGTTAYIVATDLAGNKIPTAIPIVVDGKQPPNVTAQLPDVYTPPSSYFSHQIPLTSLSDQQGLSLSATIETDANNSSHWLQWTFANQTLSGMAPAGHSEVDVLLTAMDKSGSMTTSLQRIIVSNQSANGAPIVPVDVAFSGELSGQDKAIVAIGSAVLGLFFFGTVLGYYCVRRRKTGKLGSEDGSKFGYHGNRGTWFKRKDRSDANMSDMSEGFVNLEDCRDNDSGVISEYLQDRGKHDKNAYEDENNGDNEEEEGARRTISRSQAMMSVRATPQYHTVKPKTSQQVRFSEVSHTVIFDDSEVKSTLPLEQHKRPTLRSSMRSPQTAVAFPVPPPPAHTPTRSPLVAEIPKSPRPASITITSPSSRRSEWPEFIEPLQRRASTIVVVNGGEANFIVDPNGNLRLDTPELQERVAYKDARLPAEVVSSEHYMPLMQDGQYPVIRYKADNASVKSETTMASVPSLTSSTESLSITNKEERLVQRRRPSIALHTNPSEMDLSLSHAEYNYAHGTMDMVEPTMVACEM</sequence>
<evidence type="ECO:0000313" key="4">
    <source>
        <dbReference type="EMBL" id="OZJ05786.1"/>
    </source>
</evidence>
<reference evidence="4 5" key="1">
    <citation type="journal article" date="2017" name="Mycologia">
        <title>Bifiguratus adelaidae, gen. et sp. nov., a new member of Mucoromycotina in endophytic and soil-dwelling habitats.</title>
        <authorList>
            <person name="Torres-Cruz T.J."/>
            <person name="Billingsley Tobias T.L."/>
            <person name="Almatruk M."/>
            <person name="Hesse C."/>
            <person name="Kuske C.R."/>
            <person name="Desiro A."/>
            <person name="Benucci G.M."/>
            <person name="Bonito G."/>
            <person name="Stajich J.E."/>
            <person name="Dunlap C."/>
            <person name="Arnold A.E."/>
            <person name="Porras-Alfaro A."/>
        </authorList>
    </citation>
    <scope>NUCLEOTIDE SEQUENCE [LARGE SCALE GENOMIC DNA]</scope>
    <source>
        <strain evidence="4 5">AZ0501</strain>
    </source>
</reference>
<evidence type="ECO:0000256" key="2">
    <source>
        <dbReference type="SAM" id="Phobius"/>
    </source>
</evidence>
<keyword evidence="2" id="KW-0812">Transmembrane</keyword>
<dbReference type="InterPro" id="IPR006644">
    <property type="entry name" value="Cadg"/>
</dbReference>
<dbReference type="Gene3D" id="2.60.40.10">
    <property type="entry name" value="Immunoglobulins"/>
    <property type="match status" value="2"/>
</dbReference>
<evidence type="ECO:0000313" key="5">
    <source>
        <dbReference type="Proteomes" id="UP000242875"/>
    </source>
</evidence>
<dbReference type="SUPFAM" id="SSF49313">
    <property type="entry name" value="Cadherin-like"/>
    <property type="match status" value="3"/>
</dbReference>
<dbReference type="Pfam" id="PF05345">
    <property type="entry name" value="He_PIG"/>
    <property type="match status" value="1"/>
</dbReference>
<dbReference type="InterPro" id="IPR015919">
    <property type="entry name" value="Cadherin-like_sf"/>
</dbReference>
<keyword evidence="5" id="KW-1185">Reference proteome</keyword>
<dbReference type="SMART" id="SM00736">
    <property type="entry name" value="CADG"/>
    <property type="match status" value="2"/>
</dbReference>
<dbReference type="GO" id="GO:0016020">
    <property type="term" value="C:membrane"/>
    <property type="evidence" value="ECO:0007669"/>
    <property type="project" value="InterPro"/>
</dbReference>
<feature type="region of interest" description="Disordered" evidence="1">
    <location>
        <begin position="501"/>
        <end position="535"/>
    </location>
</feature>
<dbReference type="AlphaFoldDB" id="A0A261Y588"/>
<accession>A0A261Y588</accession>
<organism evidence="4 5">
    <name type="scientific">Bifiguratus adelaidae</name>
    <dbReference type="NCBI Taxonomy" id="1938954"/>
    <lineage>
        <taxon>Eukaryota</taxon>
        <taxon>Fungi</taxon>
        <taxon>Fungi incertae sedis</taxon>
        <taxon>Mucoromycota</taxon>
        <taxon>Mucoromycotina</taxon>
        <taxon>Endogonomycetes</taxon>
        <taxon>Endogonales</taxon>
        <taxon>Endogonales incertae sedis</taxon>
        <taxon>Bifiguratus</taxon>
    </lineage>
</organism>
<feature type="region of interest" description="Disordered" evidence="1">
    <location>
        <begin position="582"/>
        <end position="638"/>
    </location>
</feature>
<proteinExistence type="predicted"/>
<dbReference type="InterPro" id="IPR013783">
    <property type="entry name" value="Ig-like_fold"/>
</dbReference>
<dbReference type="OrthoDB" id="41532at2759"/>
<keyword evidence="2" id="KW-1133">Transmembrane helix</keyword>
<feature type="transmembrane region" description="Helical" evidence="2">
    <location>
        <begin position="417"/>
        <end position="440"/>
    </location>
</feature>
<feature type="domain" description="Dystroglycan-type cadherin-like" evidence="3">
    <location>
        <begin position="300"/>
        <end position="399"/>
    </location>
</feature>
<comment type="caution">
    <text evidence="4">The sequence shown here is derived from an EMBL/GenBank/DDBJ whole genome shotgun (WGS) entry which is preliminary data.</text>
</comment>
<dbReference type="GO" id="GO:0005509">
    <property type="term" value="F:calcium ion binding"/>
    <property type="evidence" value="ECO:0007669"/>
    <property type="project" value="InterPro"/>
</dbReference>
<name>A0A261Y588_9FUNG</name>
<dbReference type="EMBL" id="MVBO01000010">
    <property type="protein sequence ID" value="OZJ05786.1"/>
    <property type="molecule type" value="Genomic_DNA"/>
</dbReference>
<feature type="compositionally biased region" description="Low complexity" evidence="1">
    <location>
        <begin position="623"/>
        <end position="634"/>
    </location>
</feature>
<evidence type="ECO:0000256" key="1">
    <source>
        <dbReference type="SAM" id="MobiDB-lite"/>
    </source>
</evidence>
<keyword evidence="2" id="KW-0472">Membrane</keyword>
<dbReference type="Proteomes" id="UP000242875">
    <property type="component" value="Unassembled WGS sequence"/>
</dbReference>
<gene>
    <name evidence="4" type="ORF">BZG36_01296</name>
</gene>
<protein>
    <recommendedName>
        <fullName evidence="3">Dystroglycan-type cadherin-like domain-containing protein</fullName>
    </recommendedName>
</protein>
<feature type="compositionally biased region" description="Basic and acidic residues" evidence="1">
    <location>
        <begin position="501"/>
        <end position="512"/>
    </location>
</feature>
<feature type="compositionally biased region" description="Acidic residues" evidence="1">
    <location>
        <begin position="513"/>
        <end position="524"/>
    </location>
</feature>
<feature type="domain" description="Dystroglycan-type cadherin-like" evidence="3">
    <location>
        <begin position="2"/>
        <end position="87"/>
    </location>
</feature>
<evidence type="ECO:0000259" key="3">
    <source>
        <dbReference type="SMART" id="SM00736"/>
    </source>
</evidence>